<sequence length="32" mass="3881">YNIEEFDPDPFMDALNKWGLPWHETFDPELVD</sequence>
<feature type="non-terminal residue" evidence="1">
    <location>
        <position position="1"/>
    </location>
</feature>
<reference evidence="1" key="1">
    <citation type="journal article" date="2013" name="Environ. Microbiol.">
        <title>Microbiota from the distal guts of lean and obese adolescents exhibit partial functional redundancy besides clear differences in community structure.</title>
        <authorList>
            <person name="Ferrer M."/>
            <person name="Ruiz A."/>
            <person name="Lanza F."/>
            <person name="Haange S.B."/>
            <person name="Oberbach A."/>
            <person name="Till H."/>
            <person name="Bargiela R."/>
            <person name="Campoy C."/>
            <person name="Segura M.T."/>
            <person name="Richter M."/>
            <person name="von Bergen M."/>
            <person name="Seifert J."/>
            <person name="Suarez A."/>
        </authorList>
    </citation>
    <scope>NUCLEOTIDE SEQUENCE</scope>
</reference>
<proteinExistence type="predicted"/>
<comment type="caution">
    <text evidence="1">The sequence shown here is derived from an EMBL/GenBank/DDBJ whole genome shotgun (WGS) entry which is preliminary data.</text>
</comment>
<dbReference type="AlphaFoldDB" id="K1TMG3"/>
<protein>
    <submittedName>
        <fullName evidence="1">Saccharopine dehydrogenase</fullName>
    </submittedName>
</protein>
<dbReference type="EMBL" id="AJWY01008687">
    <property type="protein sequence ID" value="EKC60516.1"/>
    <property type="molecule type" value="Genomic_DNA"/>
</dbReference>
<gene>
    <name evidence="1" type="ORF">LEA_12825</name>
</gene>
<dbReference type="Gene3D" id="3.40.50.720">
    <property type="entry name" value="NAD(P)-binding Rossmann-like Domain"/>
    <property type="match status" value="1"/>
</dbReference>
<name>K1TMG3_9ZZZZ</name>
<evidence type="ECO:0000313" key="1">
    <source>
        <dbReference type="EMBL" id="EKC60516.1"/>
    </source>
</evidence>
<accession>K1TMG3</accession>
<organism evidence="1">
    <name type="scientific">human gut metagenome</name>
    <dbReference type="NCBI Taxonomy" id="408170"/>
    <lineage>
        <taxon>unclassified sequences</taxon>
        <taxon>metagenomes</taxon>
        <taxon>organismal metagenomes</taxon>
    </lineage>
</organism>